<evidence type="ECO:0000256" key="4">
    <source>
        <dbReference type="ARBA" id="ARBA00022777"/>
    </source>
</evidence>
<dbReference type="Proteomes" id="UP000728032">
    <property type="component" value="Unassembled WGS sequence"/>
</dbReference>
<keyword evidence="7" id="KW-1185">Reference proteome</keyword>
<accession>A0A7R9LQ98</accession>
<dbReference type="GO" id="GO:0005524">
    <property type="term" value="F:ATP binding"/>
    <property type="evidence" value="ECO:0007669"/>
    <property type="project" value="InterPro"/>
</dbReference>
<evidence type="ECO:0000256" key="2">
    <source>
        <dbReference type="ARBA" id="ARBA00022679"/>
    </source>
</evidence>
<dbReference type="GO" id="GO:0004674">
    <property type="term" value="F:protein serine/threonine kinase activity"/>
    <property type="evidence" value="ECO:0007669"/>
    <property type="project" value="UniProtKB-KW"/>
</dbReference>
<evidence type="ECO:0000256" key="5">
    <source>
        <dbReference type="SAM" id="MobiDB-lite"/>
    </source>
</evidence>
<evidence type="ECO:0000313" key="7">
    <source>
        <dbReference type="Proteomes" id="UP000728032"/>
    </source>
</evidence>
<evidence type="ECO:0000313" key="6">
    <source>
        <dbReference type="EMBL" id="CAD7644575.1"/>
    </source>
</evidence>
<evidence type="ECO:0000256" key="1">
    <source>
        <dbReference type="ARBA" id="ARBA00022527"/>
    </source>
</evidence>
<evidence type="ECO:0000256" key="3">
    <source>
        <dbReference type="ARBA" id="ARBA00022741"/>
    </source>
</evidence>
<reference evidence="6" key="1">
    <citation type="submission" date="2020-11" db="EMBL/GenBank/DDBJ databases">
        <authorList>
            <person name="Tran Van P."/>
        </authorList>
    </citation>
    <scope>NUCLEOTIDE SEQUENCE</scope>
</reference>
<name>A0A7R9LQ98_9ACAR</name>
<keyword evidence="2" id="KW-0808">Transferase</keyword>
<organism evidence="6">
    <name type="scientific">Oppiella nova</name>
    <dbReference type="NCBI Taxonomy" id="334625"/>
    <lineage>
        <taxon>Eukaryota</taxon>
        <taxon>Metazoa</taxon>
        <taxon>Ecdysozoa</taxon>
        <taxon>Arthropoda</taxon>
        <taxon>Chelicerata</taxon>
        <taxon>Arachnida</taxon>
        <taxon>Acari</taxon>
        <taxon>Acariformes</taxon>
        <taxon>Sarcoptiformes</taxon>
        <taxon>Oribatida</taxon>
        <taxon>Brachypylina</taxon>
        <taxon>Oppioidea</taxon>
        <taxon>Oppiidae</taxon>
        <taxon>Oppiella</taxon>
    </lineage>
</organism>
<dbReference type="EMBL" id="OC916552">
    <property type="protein sequence ID" value="CAD7644575.1"/>
    <property type="molecule type" value="Genomic_DNA"/>
</dbReference>
<dbReference type="OrthoDB" id="6419305at2759"/>
<dbReference type="PANTHER" id="PTHR31756">
    <property type="entry name" value="PYRUVATE, PHOSPHATE DIKINASE REGULATORY PROTEIN 1, CHLOROPLASTIC"/>
    <property type="match status" value="1"/>
</dbReference>
<protein>
    <submittedName>
        <fullName evidence="6">Uncharacterized protein</fullName>
    </submittedName>
</protein>
<sequence>MNVVEEINKRADKDGQQPLLSDVLGTPPTTLVGQTHAVTDSESYKARIDAVHFALDNDDGARTRHYDKADLILIGVSRSVWYSSCKLPINRRRFRR</sequence>
<proteinExistence type="predicted"/>
<dbReference type="InterPro" id="IPR005177">
    <property type="entry name" value="Kinase-pyrophosphorylase"/>
</dbReference>
<dbReference type="Pfam" id="PF03618">
    <property type="entry name" value="Kinase-PPPase"/>
    <property type="match status" value="1"/>
</dbReference>
<gene>
    <name evidence="6" type="ORF">ONB1V03_LOCUS4749</name>
</gene>
<dbReference type="AlphaFoldDB" id="A0A7R9LQ98"/>
<keyword evidence="3" id="KW-0547">Nucleotide-binding</keyword>
<dbReference type="PANTHER" id="PTHR31756:SF3">
    <property type="entry name" value="PYRUVATE, PHOSPHATE DIKINASE REGULATORY PROTEIN 1, CHLOROPLASTIC"/>
    <property type="match status" value="1"/>
</dbReference>
<dbReference type="EMBL" id="CAJPVJ010001727">
    <property type="protein sequence ID" value="CAG2165204.1"/>
    <property type="molecule type" value="Genomic_DNA"/>
</dbReference>
<keyword evidence="4" id="KW-0418">Kinase</keyword>
<keyword evidence="1" id="KW-0723">Serine/threonine-protein kinase</keyword>
<feature type="region of interest" description="Disordered" evidence="5">
    <location>
        <begin position="1"/>
        <end position="27"/>
    </location>
</feature>
<feature type="compositionally biased region" description="Basic and acidic residues" evidence="5">
    <location>
        <begin position="1"/>
        <end position="15"/>
    </location>
</feature>